<dbReference type="EMBL" id="JAGIOC010000001">
    <property type="protein sequence ID" value="MBP2408285.1"/>
    <property type="molecule type" value="Genomic_DNA"/>
</dbReference>
<feature type="compositionally biased region" description="Basic and acidic residues" evidence="2">
    <location>
        <begin position="545"/>
        <end position="555"/>
    </location>
</feature>
<feature type="compositionally biased region" description="Pro residues" evidence="2">
    <location>
        <begin position="273"/>
        <end position="303"/>
    </location>
</feature>
<proteinExistence type="predicted"/>
<dbReference type="InterPro" id="IPR008984">
    <property type="entry name" value="SMAD_FHA_dom_sf"/>
</dbReference>
<keyword evidence="5" id="KW-1185">Reference proteome</keyword>
<dbReference type="Gene3D" id="2.60.200.20">
    <property type="match status" value="1"/>
</dbReference>
<evidence type="ECO:0000313" key="5">
    <source>
        <dbReference type="Proteomes" id="UP000698222"/>
    </source>
</evidence>
<feature type="compositionally biased region" description="Low complexity" evidence="2">
    <location>
        <begin position="231"/>
        <end position="252"/>
    </location>
</feature>
<feature type="compositionally biased region" description="Low complexity" evidence="2">
    <location>
        <begin position="262"/>
        <end position="272"/>
    </location>
</feature>
<feature type="compositionally biased region" description="Low complexity" evidence="2">
    <location>
        <begin position="590"/>
        <end position="604"/>
    </location>
</feature>
<keyword evidence="1" id="KW-0597">Phosphoprotein</keyword>
<dbReference type="CDD" id="cd00060">
    <property type="entry name" value="FHA"/>
    <property type="match status" value="1"/>
</dbReference>
<organism evidence="4 5">
    <name type="scientific">Brachybacterium fresconis</name>
    <dbReference type="NCBI Taxonomy" id="173363"/>
    <lineage>
        <taxon>Bacteria</taxon>
        <taxon>Bacillati</taxon>
        <taxon>Actinomycetota</taxon>
        <taxon>Actinomycetes</taxon>
        <taxon>Micrococcales</taxon>
        <taxon>Dermabacteraceae</taxon>
        <taxon>Brachybacterium</taxon>
    </lineage>
</organism>
<dbReference type="RefSeq" id="WP_209888575.1">
    <property type="nucleotide sequence ID" value="NZ_BAAAJV010000036.1"/>
</dbReference>
<reference evidence="4 5" key="1">
    <citation type="submission" date="2021-03" db="EMBL/GenBank/DDBJ databases">
        <title>Sequencing the genomes of 1000 actinobacteria strains.</title>
        <authorList>
            <person name="Klenk H.-P."/>
        </authorList>
    </citation>
    <scope>NUCLEOTIDE SEQUENCE [LARGE SCALE GENOMIC DNA]</scope>
    <source>
        <strain evidence="4 5">DSM 14564</strain>
    </source>
</reference>
<feature type="region of interest" description="Disordered" evidence="2">
    <location>
        <begin position="769"/>
        <end position="797"/>
    </location>
</feature>
<dbReference type="Pfam" id="PF00498">
    <property type="entry name" value="FHA"/>
    <property type="match status" value="1"/>
</dbReference>
<feature type="compositionally biased region" description="Low complexity" evidence="2">
    <location>
        <begin position="739"/>
        <end position="752"/>
    </location>
</feature>
<feature type="compositionally biased region" description="Pro residues" evidence="2">
    <location>
        <begin position="445"/>
        <end position="458"/>
    </location>
</feature>
<evidence type="ECO:0000256" key="2">
    <source>
        <dbReference type="SAM" id="MobiDB-lite"/>
    </source>
</evidence>
<feature type="domain" description="FHA" evidence="3">
    <location>
        <begin position="815"/>
        <end position="871"/>
    </location>
</feature>
<feature type="compositionally biased region" description="Acidic residues" evidence="2">
    <location>
        <begin position="499"/>
        <end position="508"/>
    </location>
</feature>
<evidence type="ECO:0000256" key="1">
    <source>
        <dbReference type="ARBA" id="ARBA00022553"/>
    </source>
</evidence>
<feature type="compositionally biased region" description="Low complexity" evidence="2">
    <location>
        <begin position="563"/>
        <end position="582"/>
    </location>
</feature>
<feature type="compositionally biased region" description="Low complexity" evidence="2">
    <location>
        <begin position="394"/>
        <end position="444"/>
    </location>
</feature>
<feature type="compositionally biased region" description="Low complexity" evidence="2">
    <location>
        <begin position="304"/>
        <end position="374"/>
    </location>
</feature>
<accession>A0ABS4YI45</accession>
<feature type="compositionally biased region" description="Pro residues" evidence="2">
    <location>
        <begin position="721"/>
        <end position="730"/>
    </location>
</feature>
<feature type="compositionally biased region" description="Low complexity" evidence="2">
    <location>
        <begin position="615"/>
        <end position="630"/>
    </location>
</feature>
<feature type="region of interest" description="Disordered" evidence="2">
    <location>
        <begin position="178"/>
        <end position="756"/>
    </location>
</feature>
<feature type="compositionally biased region" description="Low complexity" evidence="2">
    <location>
        <begin position="198"/>
        <end position="220"/>
    </location>
</feature>
<feature type="compositionally biased region" description="Low complexity" evidence="2">
    <location>
        <begin position="673"/>
        <end position="697"/>
    </location>
</feature>
<evidence type="ECO:0000313" key="4">
    <source>
        <dbReference type="EMBL" id="MBP2408285.1"/>
    </source>
</evidence>
<dbReference type="InterPro" id="IPR000253">
    <property type="entry name" value="FHA_dom"/>
</dbReference>
<dbReference type="SUPFAM" id="SSF49879">
    <property type="entry name" value="SMAD/FHA domain"/>
    <property type="match status" value="1"/>
</dbReference>
<dbReference type="PROSITE" id="PS50006">
    <property type="entry name" value="FHA_DOMAIN"/>
    <property type="match status" value="1"/>
</dbReference>
<protein>
    <recommendedName>
        <fullName evidence="3">FHA domain-containing protein</fullName>
    </recommendedName>
</protein>
<gene>
    <name evidence="4" type="ORF">JOF44_001188</name>
</gene>
<sequence>MTEETEATAPAPLLGLGTWTQQGPATLVVREAGWAVLVPGTRKEVIEAAWTVLGDAPAAEVLLDTLVEEAGLESADTLAAILFGVVHGTTATLGVKGRTPLAVYTADGAQQVAGTDEEPFVLTTLEGVRRIAFGDLPVEEPVGAPRVSSGVARVRGFVQMVIDPAELDEEARADLAAQVEKDGRSIEDPEAAKRRASKPAPASRPSTGASASSSSSARTPKLADRKPGEMPPSLSRGGSSRAAAAEPASDGPNMFDGLFAEARPAAAAAASVPTPPAEPTPAPSSPPPAASSPVPAAPTPVPAPSVAAPVPATDPAAPSAAGPTEPTADAAESASDSAATARPAAEPTTAPEATRAADAPASTGTAAAPATPAAPRRRLVSTSLFDRKRPGRQPAGESAASAEPAAAPAASHPAPSGRGAEPAEPAAAPTEQASPVPEASSAPAVPTPPPSIPTPAPPETDEEVVSSDTQVAPLEEVAEPASETDEKSGAPITRIAPIDDGEHEEPDEQVPAPRPRRAAAPAGSSAPDLDSTGAYDDLFGKTVFRRIEDAAVRRDEDDDPAEDAAPSPHAEEIAPPAAAPPEAEAEDHGAAAAPVESSPAASGGDFIDWVPGVGRTAPEIARTAARRAATPPRPAPAYPQVHMAESPPAPQPGPVDASAQVGQQPYGRQPYDRQPYGQQPYDRQPYGQQPYGQQPEGRQSDGAPRVDPGAIGDRHANAPHPVAPSGPPARPVDDGARGGPAAPGASSASGADQPTAGTVTLSGLVCPSGHANSPERSTCRACGGPLHGTPRTVARPPLGAIELSTGDRFVLDRSAIVGRRPRASRVSVHDVPQLITVPSPQQDISRSHLELRLEGWHVVALDLGTTNGTTLYREGADPLRLRPREGVVLHEGDVLDLGDGVQLRMRERA</sequence>
<name>A0ABS4YI45_9MICO</name>
<comment type="caution">
    <text evidence="4">The sequence shown here is derived from an EMBL/GenBank/DDBJ whole genome shotgun (WGS) entry which is preliminary data.</text>
</comment>
<feature type="compositionally biased region" description="Basic and acidic residues" evidence="2">
    <location>
        <begin position="179"/>
        <end position="193"/>
    </location>
</feature>
<evidence type="ECO:0000259" key="3">
    <source>
        <dbReference type="PROSITE" id="PS50006"/>
    </source>
</evidence>
<dbReference type="Proteomes" id="UP000698222">
    <property type="component" value="Unassembled WGS sequence"/>
</dbReference>